<comment type="subcellular location">
    <subcellularLocation>
        <location evidence="8">Cell membrane</location>
        <topology evidence="8">Multi-pass membrane protein</topology>
    </subcellularLocation>
    <subcellularLocation>
        <location evidence="1">Membrane</location>
        <topology evidence="1">Multi-pass membrane protein</topology>
    </subcellularLocation>
</comment>
<feature type="transmembrane region" description="Helical" evidence="8">
    <location>
        <begin position="37"/>
        <end position="56"/>
    </location>
</feature>
<dbReference type="EMBL" id="CP019791">
    <property type="protein sequence ID" value="AQT67731.1"/>
    <property type="molecule type" value="Genomic_DNA"/>
</dbReference>
<comment type="pathway">
    <text evidence="8">Quinol/quinone metabolism; menaquinone biosynthesis; menaquinol from 1,4-dihydroxy-2-naphthoate: step 1/2.</text>
</comment>
<dbReference type="InterPro" id="IPR044878">
    <property type="entry name" value="UbiA_sf"/>
</dbReference>
<keyword evidence="2 8" id="KW-0474">Menaquinone biosynthesis</keyword>
<comment type="catalytic activity">
    <reaction evidence="8">
        <text>an all-trans-polyprenyl diphosphate + 1,4-dihydroxy-2-naphthoate + H(+) = a 2-demethylmenaquinol + CO2 + diphosphate</text>
        <dbReference type="Rhea" id="RHEA:26478"/>
        <dbReference type="Rhea" id="RHEA-COMP:9563"/>
        <dbReference type="Rhea" id="RHEA-COMP:9564"/>
        <dbReference type="ChEBI" id="CHEBI:11173"/>
        <dbReference type="ChEBI" id="CHEBI:15378"/>
        <dbReference type="ChEBI" id="CHEBI:16526"/>
        <dbReference type="ChEBI" id="CHEBI:33019"/>
        <dbReference type="ChEBI" id="CHEBI:55437"/>
        <dbReference type="ChEBI" id="CHEBI:58914"/>
        <dbReference type="EC" id="2.5.1.74"/>
    </reaction>
</comment>
<keyword evidence="7 8" id="KW-0472">Membrane</keyword>
<evidence type="ECO:0000256" key="7">
    <source>
        <dbReference type="ARBA" id="ARBA00023136"/>
    </source>
</evidence>
<evidence type="ECO:0000256" key="1">
    <source>
        <dbReference type="ARBA" id="ARBA00004141"/>
    </source>
</evidence>
<dbReference type="InterPro" id="IPR026046">
    <property type="entry name" value="UBIAD1"/>
</dbReference>
<comment type="similarity">
    <text evidence="8">Belongs to the MenA family. Type 1 subfamily.</text>
</comment>
<dbReference type="RefSeq" id="WP_169852980.1">
    <property type="nucleotide sequence ID" value="NZ_CP019791.1"/>
</dbReference>
<evidence type="ECO:0000256" key="4">
    <source>
        <dbReference type="ARBA" id="ARBA00022679"/>
    </source>
</evidence>
<comment type="function">
    <text evidence="8">Conversion of 1,4-dihydroxy-2-naphthoate (DHNA) to demethylmenaquinone (DMK).</text>
</comment>
<dbReference type="GO" id="GO:0046428">
    <property type="term" value="F:1,4-dihydroxy-2-naphthoate polyprenyltransferase activity"/>
    <property type="evidence" value="ECO:0007669"/>
    <property type="project" value="UniProtKB-UniRule"/>
</dbReference>
<dbReference type="EC" id="2.5.1.74" evidence="8 9"/>
<feature type="transmembrane region" description="Helical" evidence="8">
    <location>
        <begin position="113"/>
        <end position="130"/>
    </location>
</feature>
<evidence type="ECO:0000256" key="5">
    <source>
        <dbReference type="ARBA" id="ARBA00022692"/>
    </source>
</evidence>
<keyword evidence="6 8" id="KW-1133">Transmembrane helix</keyword>
<dbReference type="InterPro" id="IPR004657">
    <property type="entry name" value="MenA"/>
</dbReference>
<keyword evidence="11" id="KW-1185">Reference proteome</keyword>
<evidence type="ECO:0000256" key="8">
    <source>
        <dbReference type="HAMAP-Rule" id="MF_01937"/>
    </source>
</evidence>
<evidence type="ECO:0000313" key="10">
    <source>
        <dbReference type="EMBL" id="AQT67731.1"/>
    </source>
</evidence>
<evidence type="ECO:0000256" key="3">
    <source>
        <dbReference type="ARBA" id="ARBA00022475"/>
    </source>
</evidence>
<dbReference type="STRING" id="1936003.STSP2_00880"/>
<evidence type="ECO:0000313" key="11">
    <source>
        <dbReference type="Proteomes" id="UP000189674"/>
    </source>
</evidence>
<feature type="transmembrane region" description="Helical" evidence="8">
    <location>
        <begin position="88"/>
        <end position="107"/>
    </location>
</feature>
<evidence type="ECO:0000256" key="2">
    <source>
        <dbReference type="ARBA" id="ARBA00022428"/>
    </source>
</evidence>
<gene>
    <name evidence="8 10" type="primary">menA</name>
    <name evidence="10" type="ORF">STSP2_00880</name>
</gene>
<name>A0A1U9NII5_9BACT</name>
<dbReference type="HAMAP" id="MF_01937">
    <property type="entry name" value="MenA_1"/>
    <property type="match status" value="1"/>
</dbReference>
<evidence type="ECO:0000256" key="9">
    <source>
        <dbReference type="NCBIfam" id="TIGR00751"/>
    </source>
</evidence>
<feature type="transmembrane region" description="Helical" evidence="8">
    <location>
        <begin position="278"/>
        <end position="295"/>
    </location>
</feature>
<feature type="transmembrane region" description="Helical" evidence="8">
    <location>
        <begin position="167"/>
        <end position="186"/>
    </location>
</feature>
<dbReference type="GO" id="GO:0005886">
    <property type="term" value="C:plasma membrane"/>
    <property type="evidence" value="ECO:0007669"/>
    <property type="project" value="UniProtKB-SubCell"/>
</dbReference>
<keyword evidence="5 8" id="KW-0812">Transmembrane</keyword>
<proteinExistence type="inferred from homology"/>
<dbReference type="InterPro" id="IPR000537">
    <property type="entry name" value="UbiA_prenyltransferase"/>
</dbReference>
<dbReference type="GO" id="GO:0042371">
    <property type="term" value="P:vitamin K biosynthetic process"/>
    <property type="evidence" value="ECO:0007669"/>
    <property type="project" value="TreeGrafter"/>
</dbReference>
<reference evidence="11" key="1">
    <citation type="submission" date="2017-02" db="EMBL/GenBank/DDBJ databases">
        <title>Comparative genomics and description of representatives of a novel lineage of planctomycetes thriving in anoxic sediments.</title>
        <authorList>
            <person name="Spring S."/>
            <person name="Bunk B."/>
            <person name="Sproer C."/>
        </authorList>
    </citation>
    <scope>NUCLEOTIDE SEQUENCE [LARGE SCALE GENOMIC DNA]</scope>
    <source>
        <strain evidence="11">ST-NAGAB-D1</strain>
    </source>
</reference>
<keyword evidence="3 8" id="KW-1003">Cell membrane</keyword>
<dbReference type="Pfam" id="PF01040">
    <property type="entry name" value="UbiA"/>
    <property type="match status" value="1"/>
</dbReference>
<organism evidence="10 11">
    <name type="scientific">Anaerohalosphaera lusitana</name>
    <dbReference type="NCBI Taxonomy" id="1936003"/>
    <lineage>
        <taxon>Bacteria</taxon>
        <taxon>Pseudomonadati</taxon>
        <taxon>Planctomycetota</taxon>
        <taxon>Phycisphaerae</taxon>
        <taxon>Sedimentisphaerales</taxon>
        <taxon>Anaerohalosphaeraceae</taxon>
        <taxon>Anaerohalosphaera</taxon>
    </lineage>
</organism>
<dbReference type="NCBIfam" id="TIGR00751">
    <property type="entry name" value="menA"/>
    <property type="match status" value="1"/>
</dbReference>
<dbReference type="AlphaFoldDB" id="A0A1U9NII5"/>
<accession>A0A1U9NII5</accession>
<protein>
    <recommendedName>
        <fullName evidence="8 9">1,4-dihydroxy-2-naphthoate octaprenyltransferase</fullName>
        <shortName evidence="8">DHNA-octaprenyltransferase</shortName>
        <ecNumber evidence="8 9">2.5.1.74</ecNumber>
    </recommendedName>
</protein>
<dbReference type="CDD" id="cd13962">
    <property type="entry name" value="PT_UbiA_UBIAD1"/>
    <property type="match status" value="1"/>
</dbReference>
<dbReference type="PANTHER" id="PTHR13929:SF0">
    <property type="entry name" value="UBIA PRENYLTRANSFERASE DOMAIN-CONTAINING PROTEIN 1"/>
    <property type="match status" value="1"/>
</dbReference>
<dbReference type="Gene3D" id="1.10.357.140">
    <property type="entry name" value="UbiA prenyltransferase"/>
    <property type="match status" value="1"/>
</dbReference>
<dbReference type="KEGG" id="alus:STSP2_00880"/>
<dbReference type="UniPathway" id="UPA00079">
    <property type="reaction ID" value="UER00168"/>
</dbReference>
<dbReference type="GO" id="GO:0009234">
    <property type="term" value="P:menaquinone biosynthetic process"/>
    <property type="evidence" value="ECO:0007669"/>
    <property type="project" value="UniProtKB-UniRule"/>
</dbReference>
<keyword evidence="4 8" id="KW-0808">Transferase</keyword>
<evidence type="ECO:0000256" key="6">
    <source>
        <dbReference type="ARBA" id="ARBA00022989"/>
    </source>
</evidence>
<feature type="transmembrane region" description="Helical" evidence="8">
    <location>
        <begin position="137"/>
        <end position="161"/>
    </location>
</feature>
<dbReference type="PANTHER" id="PTHR13929">
    <property type="entry name" value="1,4-DIHYDROXY-2-NAPHTHOATE OCTAPRENYLTRANSFERASE"/>
    <property type="match status" value="1"/>
</dbReference>
<sequence length="296" mass="31537" precursor="true">MRDWLQAVRVFSLTASVVPVLLGAVLAKTSQAGIAWWMLPLVLLAAMFFQAGTNMVSDYYDYKKGVDTDYTFGGSKVIVQRKLSAKSVLTAGLAMFAAGCAIGLVFVWFRGPVILAIGVIGFLGGLLYSAGPVGYKYLALGDLAVFILMGPLMVIGSYFVLTGGYSHPVLLNSLPIGCLVTAILAANNLRDIKHDRQAGVRTFANTAGPQAARIEYYLLIALAYAVVVINILLDILTAWALLVLVTLPIAVNNIRRIKTGDIEDPATLADADVISAKLHLAFGIVLIGSVILGHLI</sequence>
<dbReference type="Proteomes" id="UP000189674">
    <property type="component" value="Chromosome"/>
</dbReference>
<feature type="transmembrane region" description="Helical" evidence="8">
    <location>
        <begin position="216"/>
        <end position="242"/>
    </location>
</feature>
<dbReference type="PIRSF" id="PIRSF005355">
    <property type="entry name" value="UBIAD1"/>
    <property type="match status" value="1"/>
</dbReference>